<comment type="caution">
    <text evidence="2">The sequence shown here is derived from an EMBL/GenBank/DDBJ whole genome shotgun (WGS) entry which is preliminary data.</text>
</comment>
<proteinExistence type="predicted"/>
<dbReference type="Pfam" id="PF13560">
    <property type="entry name" value="HTH_31"/>
    <property type="match status" value="1"/>
</dbReference>
<protein>
    <submittedName>
        <fullName evidence="2">Helix-turn-helix transcriptional regulator</fullName>
    </submittedName>
</protein>
<dbReference type="Proteomes" id="UP001232725">
    <property type="component" value="Unassembled WGS sequence"/>
</dbReference>
<reference evidence="2 3" key="1">
    <citation type="submission" date="2023-08" db="EMBL/GenBank/DDBJ databases">
        <title>Arthrobacter horti sp. nov., isolated from forest soil.</title>
        <authorList>
            <person name="Park M."/>
        </authorList>
    </citation>
    <scope>NUCLEOTIDE SEQUENCE [LARGE SCALE GENOMIC DNA]</scope>
    <source>
        <strain evidence="2 3">YJM1</strain>
    </source>
</reference>
<name>A0ABT9IMN4_9MICC</name>
<organism evidence="2 3">
    <name type="scientific">Arthrobacter horti</name>
    <dbReference type="NCBI Taxonomy" id="3068273"/>
    <lineage>
        <taxon>Bacteria</taxon>
        <taxon>Bacillati</taxon>
        <taxon>Actinomycetota</taxon>
        <taxon>Actinomycetes</taxon>
        <taxon>Micrococcales</taxon>
        <taxon>Micrococcaceae</taxon>
        <taxon>Arthrobacter</taxon>
    </lineage>
</organism>
<dbReference type="SMART" id="SM00530">
    <property type="entry name" value="HTH_XRE"/>
    <property type="match status" value="1"/>
</dbReference>
<accession>A0ABT9IMN4</accession>
<dbReference type="InterPro" id="IPR010982">
    <property type="entry name" value="Lambda_DNA-bd_dom_sf"/>
</dbReference>
<evidence type="ECO:0000313" key="3">
    <source>
        <dbReference type="Proteomes" id="UP001232725"/>
    </source>
</evidence>
<evidence type="ECO:0000313" key="2">
    <source>
        <dbReference type="EMBL" id="MDP5226537.1"/>
    </source>
</evidence>
<keyword evidence="3" id="KW-1185">Reference proteome</keyword>
<dbReference type="EMBL" id="JAVALS010000002">
    <property type="protein sequence ID" value="MDP5226537.1"/>
    <property type="molecule type" value="Genomic_DNA"/>
</dbReference>
<gene>
    <name evidence="2" type="ORF">Q9R02_05145</name>
</gene>
<dbReference type="CDD" id="cd00093">
    <property type="entry name" value="HTH_XRE"/>
    <property type="match status" value="1"/>
</dbReference>
<dbReference type="PROSITE" id="PS50943">
    <property type="entry name" value="HTH_CROC1"/>
    <property type="match status" value="1"/>
</dbReference>
<dbReference type="Gene3D" id="1.10.260.40">
    <property type="entry name" value="lambda repressor-like DNA-binding domains"/>
    <property type="match status" value="1"/>
</dbReference>
<sequence>MSSHAKISPEAAKALGRRLQALRADFGWTQAEVADFAGMSRQQYRTLELGYRDNDAARITPNPTVASLLALARVFKVDAKDLISVMQSEDS</sequence>
<dbReference type="RefSeq" id="WP_305995582.1">
    <property type="nucleotide sequence ID" value="NZ_JAVALS010000002.1"/>
</dbReference>
<dbReference type="SUPFAM" id="SSF47413">
    <property type="entry name" value="lambda repressor-like DNA-binding domains"/>
    <property type="match status" value="1"/>
</dbReference>
<feature type="domain" description="HTH cro/C1-type" evidence="1">
    <location>
        <begin position="19"/>
        <end position="82"/>
    </location>
</feature>
<evidence type="ECO:0000259" key="1">
    <source>
        <dbReference type="PROSITE" id="PS50943"/>
    </source>
</evidence>
<dbReference type="InterPro" id="IPR001387">
    <property type="entry name" value="Cro/C1-type_HTH"/>
</dbReference>